<dbReference type="KEGG" id="hpel:HZS54_11635"/>
<name>A0A7D5PF09_9EURY</name>
<dbReference type="Proteomes" id="UP000509346">
    <property type="component" value="Chromosome"/>
</dbReference>
<reference evidence="2 3" key="1">
    <citation type="submission" date="2020-07" db="EMBL/GenBank/DDBJ databases">
        <title>Halosimplex litoreum sp. nov. and Halosimplex rubrum sp. nov., isolated from different salt environments.</title>
        <authorList>
            <person name="Cui H."/>
        </authorList>
    </citation>
    <scope>NUCLEOTIDE SEQUENCE [LARGE SCALE GENOMIC DNA]</scope>
    <source>
        <strain evidence="2 3">R2</strain>
    </source>
</reference>
<proteinExistence type="predicted"/>
<dbReference type="RefSeq" id="WP_179922687.1">
    <property type="nucleotide sequence ID" value="NZ_CP058909.1"/>
</dbReference>
<evidence type="ECO:0000256" key="1">
    <source>
        <dbReference type="SAM" id="MobiDB-lite"/>
    </source>
</evidence>
<dbReference type="EMBL" id="CP058909">
    <property type="protein sequence ID" value="QLH82219.1"/>
    <property type="molecule type" value="Genomic_DNA"/>
</dbReference>
<feature type="compositionally biased region" description="Low complexity" evidence="1">
    <location>
        <begin position="255"/>
        <end position="267"/>
    </location>
</feature>
<feature type="region of interest" description="Disordered" evidence="1">
    <location>
        <begin position="238"/>
        <end position="267"/>
    </location>
</feature>
<protein>
    <submittedName>
        <fullName evidence="2">Uncharacterized protein</fullName>
    </submittedName>
</protein>
<sequence>MNSTANDSTTPDSTDELNVLVLATGLVKAEKYVKSYESVAKRVDNALDGLEAMLDAETSIVLTRGSAKLEDTLADELTVDVDEAFFPWPRFLNDTADTDDYGNVIVPAVRQEDEPAVNADADDMSDGIDWDKVTNERVKRAKAKAGAKMNHYLFDEFYDDYPDVDAVITLNCGSHRGLNEIRDARGNNDWVEGQAGHVKQVIDVNVQDQILYSRHMLDSNEGMGVSDLHDSQIDELREALSSDELEDIGISPNKASTGTTPTPASAD</sequence>
<dbReference type="AlphaFoldDB" id="A0A7D5PF09"/>
<dbReference type="GeneID" id="56083250"/>
<evidence type="ECO:0000313" key="2">
    <source>
        <dbReference type="EMBL" id="QLH82219.1"/>
    </source>
</evidence>
<gene>
    <name evidence="2" type="ORF">HZS54_11635</name>
</gene>
<keyword evidence="3" id="KW-1185">Reference proteome</keyword>
<evidence type="ECO:0000313" key="3">
    <source>
        <dbReference type="Proteomes" id="UP000509346"/>
    </source>
</evidence>
<organism evidence="2 3">
    <name type="scientific">Halosimplex pelagicum</name>
    <dbReference type="NCBI Taxonomy" id="869886"/>
    <lineage>
        <taxon>Archaea</taxon>
        <taxon>Methanobacteriati</taxon>
        <taxon>Methanobacteriota</taxon>
        <taxon>Stenosarchaea group</taxon>
        <taxon>Halobacteria</taxon>
        <taxon>Halobacteriales</taxon>
        <taxon>Haloarculaceae</taxon>
        <taxon>Halosimplex</taxon>
    </lineage>
</organism>
<accession>A0A7D5PF09</accession>